<reference evidence="2 3" key="1">
    <citation type="submission" date="2023-05" db="EMBL/GenBank/DDBJ databases">
        <title>B98-5 Cell Line De Novo Hybrid Assembly: An Optical Mapping Approach.</title>
        <authorList>
            <person name="Kananen K."/>
            <person name="Auerbach J.A."/>
            <person name="Kautto E."/>
            <person name="Blachly J.S."/>
        </authorList>
    </citation>
    <scope>NUCLEOTIDE SEQUENCE [LARGE SCALE GENOMIC DNA]</scope>
    <source>
        <strain evidence="2">B95-8</strain>
        <tissue evidence="2">Cell line</tissue>
    </source>
</reference>
<accession>A0ABQ9V8P8</accession>
<evidence type="ECO:0000256" key="1">
    <source>
        <dbReference type="SAM" id="MobiDB-lite"/>
    </source>
</evidence>
<feature type="region of interest" description="Disordered" evidence="1">
    <location>
        <begin position="101"/>
        <end position="124"/>
    </location>
</feature>
<dbReference type="Proteomes" id="UP001266305">
    <property type="component" value="Unassembled WGS sequence"/>
</dbReference>
<protein>
    <submittedName>
        <fullName evidence="2">Uncharacterized protein</fullName>
    </submittedName>
</protein>
<name>A0ABQ9V8P8_SAGOE</name>
<dbReference type="EMBL" id="JASSZA010000007">
    <property type="protein sequence ID" value="KAK2105723.1"/>
    <property type="molecule type" value="Genomic_DNA"/>
</dbReference>
<evidence type="ECO:0000313" key="2">
    <source>
        <dbReference type="EMBL" id="KAK2105723.1"/>
    </source>
</evidence>
<gene>
    <name evidence="2" type="ORF">P7K49_015237</name>
</gene>
<organism evidence="2 3">
    <name type="scientific">Saguinus oedipus</name>
    <name type="common">Cotton-top tamarin</name>
    <name type="synonym">Oedipomidas oedipus</name>
    <dbReference type="NCBI Taxonomy" id="9490"/>
    <lineage>
        <taxon>Eukaryota</taxon>
        <taxon>Metazoa</taxon>
        <taxon>Chordata</taxon>
        <taxon>Craniata</taxon>
        <taxon>Vertebrata</taxon>
        <taxon>Euteleostomi</taxon>
        <taxon>Mammalia</taxon>
        <taxon>Eutheria</taxon>
        <taxon>Euarchontoglires</taxon>
        <taxon>Primates</taxon>
        <taxon>Haplorrhini</taxon>
        <taxon>Platyrrhini</taxon>
        <taxon>Cebidae</taxon>
        <taxon>Callitrichinae</taxon>
        <taxon>Saguinus</taxon>
    </lineage>
</organism>
<proteinExistence type="predicted"/>
<dbReference type="SUPFAM" id="SSF57196">
    <property type="entry name" value="EGF/Laminin"/>
    <property type="match status" value="1"/>
</dbReference>
<sequence>MAGIEMEIVNSCEANNGGCSHGCSHTSAGPLCTCPRGYELDSDQRTCIGVCWLLTDARTSTPGIRCHPESGIGKTLGPTSGSHTWVPRQAHAYSHGIPFAPSVPPQHYPSPGEVPVSWESHPRP</sequence>
<keyword evidence="3" id="KW-1185">Reference proteome</keyword>
<dbReference type="Gene3D" id="2.10.25.10">
    <property type="entry name" value="Laminin"/>
    <property type="match status" value="1"/>
</dbReference>
<evidence type="ECO:0000313" key="3">
    <source>
        <dbReference type="Proteomes" id="UP001266305"/>
    </source>
</evidence>
<comment type="caution">
    <text evidence="2">The sequence shown here is derived from an EMBL/GenBank/DDBJ whole genome shotgun (WGS) entry which is preliminary data.</text>
</comment>
<dbReference type="Pfam" id="PF14670">
    <property type="entry name" value="FXa_inhibition"/>
    <property type="match status" value="1"/>
</dbReference>